<evidence type="ECO:0000256" key="2">
    <source>
        <dbReference type="ARBA" id="ARBA00022963"/>
    </source>
</evidence>
<evidence type="ECO:0000313" key="6">
    <source>
        <dbReference type="EMBL" id="OLP45705.1"/>
    </source>
</evidence>
<name>A0A1Q8ZUK4_9HYPH</name>
<dbReference type="OrthoDB" id="5290098at2"/>
<dbReference type="GO" id="GO:0016042">
    <property type="term" value="P:lipid catabolic process"/>
    <property type="evidence" value="ECO:0007669"/>
    <property type="project" value="UniProtKB-UniRule"/>
</dbReference>
<evidence type="ECO:0000256" key="3">
    <source>
        <dbReference type="ARBA" id="ARBA00023098"/>
    </source>
</evidence>
<proteinExistence type="predicted"/>
<reference evidence="6 7" key="1">
    <citation type="submission" date="2016-09" db="EMBL/GenBank/DDBJ databases">
        <title>Rhizobium oryziradicis sp. nov., isolated from the root of rice.</title>
        <authorList>
            <person name="Zhao J."/>
            <person name="Zhang X."/>
        </authorList>
    </citation>
    <scope>NUCLEOTIDE SEQUENCE [LARGE SCALE GENOMIC DNA]</scope>
    <source>
        <strain evidence="6 7">N19</strain>
    </source>
</reference>
<evidence type="ECO:0000313" key="7">
    <source>
        <dbReference type="Proteomes" id="UP000186894"/>
    </source>
</evidence>
<dbReference type="PANTHER" id="PTHR14226">
    <property type="entry name" value="NEUROPATHY TARGET ESTERASE/SWISS CHEESE D.MELANOGASTER"/>
    <property type="match status" value="1"/>
</dbReference>
<dbReference type="InterPro" id="IPR050301">
    <property type="entry name" value="NTE"/>
</dbReference>
<keyword evidence="3 4" id="KW-0443">Lipid metabolism</keyword>
<keyword evidence="2 4" id="KW-0442">Lipid degradation</keyword>
<comment type="caution">
    <text evidence="4">Lacks conserved residue(s) required for the propagation of feature annotation.</text>
</comment>
<dbReference type="PROSITE" id="PS51635">
    <property type="entry name" value="PNPLA"/>
    <property type="match status" value="1"/>
</dbReference>
<dbReference type="Proteomes" id="UP000186894">
    <property type="component" value="Unassembled WGS sequence"/>
</dbReference>
<gene>
    <name evidence="6" type="ORF">BJF95_11250</name>
</gene>
<keyword evidence="7" id="KW-1185">Reference proteome</keyword>
<accession>A0A1Q8ZUK4</accession>
<dbReference type="STRING" id="1867956.BJF95_11250"/>
<evidence type="ECO:0000259" key="5">
    <source>
        <dbReference type="PROSITE" id="PS51635"/>
    </source>
</evidence>
<dbReference type="GO" id="GO:0016787">
    <property type="term" value="F:hydrolase activity"/>
    <property type="evidence" value="ECO:0007669"/>
    <property type="project" value="UniProtKB-UniRule"/>
</dbReference>
<dbReference type="PANTHER" id="PTHR14226:SF29">
    <property type="entry name" value="NEUROPATHY TARGET ESTERASE SWS"/>
    <property type="match status" value="1"/>
</dbReference>
<dbReference type="Gene3D" id="3.40.1090.10">
    <property type="entry name" value="Cytosolic phospholipase A2 catalytic domain"/>
    <property type="match status" value="2"/>
</dbReference>
<dbReference type="RefSeq" id="WP_075638919.1">
    <property type="nucleotide sequence ID" value="NZ_MKIM01000024.1"/>
</dbReference>
<evidence type="ECO:0000256" key="1">
    <source>
        <dbReference type="ARBA" id="ARBA00022801"/>
    </source>
</evidence>
<protein>
    <submittedName>
        <fullName evidence="6">Patatin</fullName>
    </submittedName>
</protein>
<dbReference type="Pfam" id="PF01734">
    <property type="entry name" value="Patatin"/>
    <property type="match status" value="1"/>
</dbReference>
<feature type="short sequence motif" description="DGA/G" evidence="4">
    <location>
        <begin position="184"/>
        <end position="186"/>
    </location>
</feature>
<dbReference type="SUPFAM" id="SSF52151">
    <property type="entry name" value="FabD/lysophospholipase-like"/>
    <property type="match status" value="1"/>
</dbReference>
<feature type="active site" description="Nucleophile" evidence="4">
    <location>
        <position position="57"/>
    </location>
</feature>
<dbReference type="InterPro" id="IPR002641">
    <property type="entry name" value="PNPLA_dom"/>
</dbReference>
<feature type="active site" description="Proton acceptor" evidence="4">
    <location>
        <position position="184"/>
    </location>
</feature>
<dbReference type="EMBL" id="MKIM01000024">
    <property type="protein sequence ID" value="OLP45705.1"/>
    <property type="molecule type" value="Genomic_DNA"/>
</dbReference>
<organism evidence="6 7">
    <name type="scientific">Rhizobium oryziradicis</name>
    <dbReference type="NCBI Taxonomy" id="1867956"/>
    <lineage>
        <taxon>Bacteria</taxon>
        <taxon>Pseudomonadati</taxon>
        <taxon>Pseudomonadota</taxon>
        <taxon>Alphaproteobacteria</taxon>
        <taxon>Hyphomicrobiales</taxon>
        <taxon>Rhizobiaceae</taxon>
        <taxon>Rhizobium/Agrobacterium group</taxon>
        <taxon>Rhizobium</taxon>
    </lineage>
</organism>
<evidence type="ECO:0000256" key="4">
    <source>
        <dbReference type="PROSITE-ProRule" id="PRU01161"/>
    </source>
</evidence>
<feature type="short sequence motif" description="GXSXG" evidence="4">
    <location>
        <begin position="55"/>
        <end position="59"/>
    </location>
</feature>
<dbReference type="AlphaFoldDB" id="A0A1Q8ZUK4"/>
<feature type="domain" description="PNPLA" evidence="5">
    <location>
        <begin position="24"/>
        <end position="197"/>
    </location>
</feature>
<keyword evidence="1 4" id="KW-0378">Hydrolase</keyword>
<comment type="caution">
    <text evidence="6">The sequence shown here is derived from an EMBL/GenBank/DDBJ whole genome shotgun (WGS) entry which is preliminary data.</text>
</comment>
<sequence length="301" mass="32483">MSIDAAIPSSFSPLSRNATPTVALALGAGGARGFAHIQVLQALEELGIEPVAIAGSSIGAIIGAGKAAGMTAADMRSYALETVGNRRAVMNRFWALRPPSMRHAIGGFRLGQFNLERILRTFLPAQIPDDFSSLNIPLKVIATDYYAHCEKLCESGDLYQALAASAAIPALFMPVLLDGRVMIDGGIFNPVPYEHVMDLADIVIGVDIVGGPIGAVNEMDAMPNRIDSLFGASQLMMQSHLALKLRLSAPAIFLRPQVNEFGVMDFLKAKQIFDASEGLKDEVKRALEVQFARFDREEVRR</sequence>
<dbReference type="InterPro" id="IPR016035">
    <property type="entry name" value="Acyl_Trfase/lysoPLipase"/>
</dbReference>